<reference evidence="1" key="1">
    <citation type="submission" date="2023-02" db="EMBL/GenBank/DDBJ databases">
        <title>Polaribacter ponticola sp. nov., isolated from seawater.</title>
        <authorList>
            <person name="Baek J.H."/>
            <person name="Kim J.M."/>
            <person name="Choi D.G."/>
            <person name="Jeon C.O."/>
        </authorList>
    </citation>
    <scope>NUCLEOTIDE SEQUENCE</scope>
    <source>
        <strain evidence="1">MSW5</strain>
    </source>
</reference>
<proteinExistence type="predicted"/>
<organism evidence="1 2">
    <name type="scientific">Polaribacter ponticola</name>
    <dbReference type="NCBI Taxonomy" id="2978475"/>
    <lineage>
        <taxon>Bacteria</taxon>
        <taxon>Pseudomonadati</taxon>
        <taxon>Bacteroidota</taxon>
        <taxon>Flavobacteriia</taxon>
        <taxon>Flavobacteriales</taxon>
        <taxon>Flavobacteriaceae</taxon>
    </lineage>
</organism>
<dbReference type="SUPFAM" id="SSF48452">
    <property type="entry name" value="TPR-like"/>
    <property type="match status" value="1"/>
</dbReference>
<dbReference type="EMBL" id="JAOSLC020000003">
    <property type="protein sequence ID" value="MDD7915840.1"/>
    <property type="molecule type" value="Genomic_DNA"/>
</dbReference>
<dbReference type="RefSeq" id="WP_265726438.1">
    <property type="nucleotide sequence ID" value="NZ_JAOSLC020000003.1"/>
</dbReference>
<gene>
    <name evidence="1" type="ORF">N5A56_016050</name>
</gene>
<dbReference type="InterPro" id="IPR011990">
    <property type="entry name" value="TPR-like_helical_dom_sf"/>
</dbReference>
<dbReference type="Pfam" id="PF13424">
    <property type="entry name" value="TPR_12"/>
    <property type="match status" value="1"/>
</dbReference>
<name>A0ABT5SE62_9FLAO</name>
<protein>
    <submittedName>
        <fullName evidence="1">Tetratricopeptide repeat protein</fullName>
    </submittedName>
</protein>
<keyword evidence="2" id="KW-1185">Reference proteome</keyword>
<dbReference type="Gene3D" id="1.25.40.10">
    <property type="entry name" value="Tetratricopeptide repeat domain"/>
    <property type="match status" value="1"/>
</dbReference>
<accession>A0ABT5SE62</accession>
<evidence type="ECO:0000313" key="1">
    <source>
        <dbReference type="EMBL" id="MDD7915840.1"/>
    </source>
</evidence>
<dbReference type="Proteomes" id="UP001151478">
    <property type="component" value="Unassembled WGS sequence"/>
</dbReference>
<comment type="caution">
    <text evidence="1">The sequence shown here is derived from an EMBL/GenBank/DDBJ whole genome shotgun (WGS) entry which is preliminary data.</text>
</comment>
<evidence type="ECO:0000313" key="2">
    <source>
        <dbReference type="Proteomes" id="UP001151478"/>
    </source>
</evidence>
<sequence>MIKNLILLFLFTSSVLIGQKQNYLDHVLATENTLSSKEFLNSILKIKYDKALIDAKKYLLLAKKAEQIAIKINDKKSLAKAYEAKSLAYHFSSKTELSIANNLLAIEIYEEINDYENIANTYINLGWKIKNSDLNQAIFYMNKGIKVLEINNLKAIELSAAYNNYGVLKHRKEQLDSALYFHNKSLKLSIINKDSIGIPFAQTHIAQVYIKQRKFKEAEKRLEESLDIRKKGMTFMGLQIVIYI</sequence>